<gene>
    <name evidence="1" type="ORF">PIBRA_LOCUS10446</name>
</gene>
<sequence>MLKSRRSRDKDNFLACQLPQGSTTIIRTSDTDILVIMLANVEHLNKSIRVWMDLGVGNARRYIDVSALSAQLGSMFSRALPAFHALTGCDFNPAFKKRPFDILRKSEIFQKALADVGSDRCDIQTIFPTLQSFICHMYGLKKLADVNQARFDIFNKTNKVHDT</sequence>
<dbReference type="Proteomes" id="UP001152562">
    <property type="component" value="Unassembled WGS sequence"/>
</dbReference>
<keyword evidence="2" id="KW-1185">Reference proteome</keyword>
<accession>A0A9P0TL26</accession>
<dbReference type="EMBL" id="CALOZG010000040">
    <property type="protein sequence ID" value="CAH4034242.1"/>
    <property type="molecule type" value="Genomic_DNA"/>
</dbReference>
<dbReference type="AlphaFoldDB" id="A0A9P0TL26"/>
<organism evidence="1 2">
    <name type="scientific">Pieris brassicae</name>
    <name type="common">White butterfly</name>
    <name type="synonym">Large white butterfly</name>
    <dbReference type="NCBI Taxonomy" id="7116"/>
    <lineage>
        <taxon>Eukaryota</taxon>
        <taxon>Metazoa</taxon>
        <taxon>Ecdysozoa</taxon>
        <taxon>Arthropoda</taxon>
        <taxon>Hexapoda</taxon>
        <taxon>Insecta</taxon>
        <taxon>Pterygota</taxon>
        <taxon>Neoptera</taxon>
        <taxon>Endopterygota</taxon>
        <taxon>Lepidoptera</taxon>
        <taxon>Glossata</taxon>
        <taxon>Ditrysia</taxon>
        <taxon>Papilionoidea</taxon>
        <taxon>Pieridae</taxon>
        <taxon>Pierinae</taxon>
        <taxon>Pieris</taxon>
    </lineage>
</organism>
<proteinExistence type="predicted"/>
<reference evidence="1" key="1">
    <citation type="submission" date="2022-05" db="EMBL/GenBank/DDBJ databases">
        <authorList>
            <person name="Okamura Y."/>
        </authorList>
    </citation>
    <scope>NUCLEOTIDE SEQUENCE</scope>
</reference>
<comment type="caution">
    <text evidence="1">The sequence shown here is derived from an EMBL/GenBank/DDBJ whole genome shotgun (WGS) entry which is preliminary data.</text>
</comment>
<evidence type="ECO:0000313" key="1">
    <source>
        <dbReference type="EMBL" id="CAH4034242.1"/>
    </source>
</evidence>
<name>A0A9P0TL26_PIEBR</name>
<protein>
    <submittedName>
        <fullName evidence="1">Uncharacterized protein</fullName>
    </submittedName>
</protein>
<evidence type="ECO:0000313" key="2">
    <source>
        <dbReference type="Proteomes" id="UP001152562"/>
    </source>
</evidence>